<sequence length="258" mass="29018">MKKIGIIGYGWLGERIANAMSGKYELYATTTTPDKANELNGRGMNAATVSFPDFQLEKPLPQWNIVENLDVLIITIPLSEKSCCVSSLYNRIRNLSSFIGDFKGQVFLMSSTGVYPDLPKELTEEDMPVEKVSGERMIRNTYPQANILRLAGLMGDNRLLKNYNIAVLDAPVNHIHYSDICSVIIKMIENGSEGKLYNISAPLHPSKDAVVHAQKNLPFAGEKEPEGRKINSAKMMTELDFVFQYPDPRKFHEVHMKH</sequence>
<protein>
    <recommendedName>
        <fullName evidence="3">RCK N-terminal domain-containing protein</fullName>
    </recommendedName>
</protein>
<dbReference type="AlphaFoldDB" id="A0A1B8ZPS9"/>
<organism evidence="1 2">
    <name type="scientific">Chryseobacterium arthrosphaerae</name>
    <dbReference type="NCBI Taxonomy" id="651561"/>
    <lineage>
        <taxon>Bacteria</taxon>
        <taxon>Pseudomonadati</taxon>
        <taxon>Bacteroidota</taxon>
        <taxon>Flavobacteriia</taxon>
        <taxon>Flavobacteriales</taxon>
        <taxon>Weeksellaceae</taxon>
        <taxon>Chryseobacterium group</taxon>
        <taxon>Chryseobacterium</taxon>
    </lineage>
</organism>
<proteinExistence type="predicted"/>
<dbReference type="SUPFAM" id="SSF51735">
    <property type="entry name" value="NAD(P)-binding Rossmann-fold domains"/>
    <property type="match status" value="1"/>
</dbReference>
<dbReference type="RefSeq" id="WP_065397582.1">
    <property type="nucleotide sequence ID" value="NZ_MAYG01000001.1"/>
</dbReference>
<accession>A0A1B8ZPS9</accession>
<dbReference type="OrthoDB" id="751203at2"/>
<comment type="caution">
    <text evidence="1">The sequence shown here is derived from an EMBL/GenBank/DDBJ whole genome shotgun (WGS) entry which is preliminary data.</text>
</comment>
<dbReference type="Gene3D" id="3.40.50.720">
    <property type="entry name" value="NAD(P)-binding Rossmann-like Domain"/>
    <property type="match status" value="1"/>
</dbReference>
<dbReference type="InterPro" id="IPR036291">
    <property type="entry name" value="NAD(P)-bd_dom_sf"/>
</dbReference>
<evidence type="ECO:0008006" key="3">
    <source>
        <dbReference type="Google" id="ProtNLM"/>
    </source>
</evidence>
<dbReference type="STRING" id="651561.BBI00_04140"/>
<evidence type="ECO:0000313" key="1">
    <source>
        <dbReference type="EMBL" id="OCA73580.1"/>
    </source>
</evidence>
<name>A0A1B8ZPS9_9FLAO</name>
<evidence type="ECO:0000313" key="2">
    <source>
        <dbReference type="Proteomes" id="UP000093432"/>
    </source>
</evidence>
<reference evidence="2" key="1">
    <citation type="submission" date="2016-07" db="EMBL/GenBank/DDBJ databases">
        <authorList>
            <person name="Florea S."/>
            <person name="Webb J.S."/>
            <person name="Jaromczyk J."/>
            <person name="Schardl C.L."/>
        </authorList>
    </citation>
    <scope>NUCLEOTIDE SEQUENCE [LARGE SCALE GENOMIC DNA]</scope>
    <source>
        <strain evidence="2">CC-VM-7</strain>
    </source>
</reference>
<dbReference type="Proteomes" id="UP000093432">
    <property type="component" value="Unassembled WGS sequence"/>
</dbReference>
<gene>
    <name evidence="1" type="ORF">BBI00_04140</name>
</gene>
<dbReference type="EMBL" id="MAYG01000001">
    <property type="protein sequence ID" value="OCA73580.1"/>
    <property type="molecule type" value="Genomic_DNA"/>
</dbReference>